<proteinExistence type="predicted"/>
<dbReference type="OrthoDB" id="1957456at2"/>
<evidence type="ECO:0000313" key="3">
    <source>
        <dbReference type="Proteomes" id="UP000184447"/>
    </source>
</evidence>
<dbReference type="EMBL" id="FQXM01000004">
    <property type="protein sequence ID" value="SHH33266.1"/>
    <property type="molecule type" value="Genomic_DNA"/>
</dbReference>
<feature type="transmembrane region" description="Helical" evidence="1">
    <location>
        <begin position="6"/>
        <end position="24"/>
    </location>
</feature>
<dbReference type="AlphaFoldDB" id="A0A1M5S460"/>
<evidence type="ECO:0008006" key="4">
    <source>
        <dbReference type="Google" id="ProtNLM"/>
    </source>
</evidence>
<name>A0A1M5S460_9CLOT</name>
<organism evidence="2 3">
    <name type="scientific">Clostridium grantii DSM 8605</name>
    <dbReference type="NCBI Taxonomy" id="1121316"/>
    <lineage>
        <taxon>Bacteria</taxon>
        <taxon>Bacillati</taxon>
        <taxon>Bacillota</taxon>
        <taxon>Clostridia</taxon>
        <taxon>Eubacteriales</taxon>
        <taxon>Clostridiaceae</taxon>
        <taxon>Clostridium</taxon>
    </lineage>
</organism>
<keyword evidence="1" id="KW-1133">Transmembrane helix</keyword>
<feature type="transmembrane region" description="Helical" evidence="1">
    <location>
        <begin position="45"/>
        <end position="66"/>
    </location>
</feature>
<sequence length="68" mass="7655">MNGLALLGLFLIIYSGLVVFIAVKKPTKIWEMGKIKFFRKILGEQGTVIFFYGFALIALGFGIWLLTK</sequence>
<gene>
    <name evidence="2" type="ORF">SAMN02745207_00745</name>
</gene>
<dbReference type="Proteomes" id="UP000184447">
    <property type="component" value="Unassembled WGS sequence"/>
</dbReference>
<accession>A0A1M5S460</accession>
<protein>
    <recommendedName>
        <fullName evidence="4">Immunity protein 17</fullName>
    </recommendedName>
</protein>
<keyword evidence="1" id="KW-0472">Membrane</keyword>
<evidence type="ECO:0000313" key="2">
    <source>
        <dbReference type="EMBL" id="SHH33266.1"/>
    </source>
</evidence>
<dbReference type="RefSeq" id="WP_073337098.1">
    <property type="nucleotide sequence ID" value="NZ_FQXM01000004.1"/>
</dbReference>
<keyword evidence="1" id="KW-0812">Transmembrane</keyword>
<evidence type="ECO:0000256" key="1">
    <source>
        <dbReference type="SAM" id="Phobius"/>
    </source>
</evidence>
<reference evidence="2 3" key="1">
    <citation type="submission" date="2016-11" db="EMBL/GenBank/DDBJ databases">
        <authorList>
            <person name="Jaros S."/>
            <person name="Januszkiewicz K."/>
            <person name="Wedrychowicz H."/>
        </authorList>
    </citation>
    <scope>NUCLEOTIDE SEQUENCE [LARGE SCALE GENOMIC DNA]</scope>
    <source>
        <strain evidence="2 3">DSM 8605</strain>
    </source>
</reference>
<keyword evidence="3" id="KW-1185">Reference proteome</keyword>
<dbReference type="STRING" id="1121316.SAMN02745207_00745"/>